<dbReference type="InterPro" id="IPR012327">
    <property type="entry name" value="MeTrfase_D12"/>
</dbReference>
<dbReference type="PIRSF" id="PIRSF000398">
    <property type="entry name" value="M_m6A_EcoRV"/>
    <property type="match status" value="1"/>
</dbReference>
<dbReference type="InterPro" id="IPR023095">
    <property type="entry name" value="Ade_MeTrfase_dom_2"/>
</dbReference>
<dbReference type="GO" id="GO:0006298">
    <property type="term" value="P:mismatch repair"/>
    <property type="evidence" value="ECO:0007669"/>
    <property type="project" value="TreeGrafter"/>
</dbReference>
<evidence type="ECO:0000256" key="7">
    <source>
        <dbReference type="PIRSR" id="PIRSR000398-1"/>
    </source>
</evidence>
<dbReference type="PROSITE" id="PS00092">
    <property type="entry name" value="N6_MTASE"/>
    <property type="match status" value="1"/>
</dbReference>
<evidence type="ECO:0000313" key="9">
    <source>
        <dbReference type="EMBL" id="EHC84150.1"/>
    </source>
</evidence>
<gene>
    <name evidence="9" type="ORF">LTSEMON_6341</name>
</gene>
<dbReference type="REBASE" id="43906">
    <property type="entry name" value="M.Sen403ORF6341P"/>
</dbReference>
<reference evidence="9 10" key="1">
    <citation type="journal article" date="2011" name="BMC Genomics">
        <title>Genome sequencing reveals diversification of virulence factor content and possible host adaptation in distinct subpopulations of Salmonella enterica.</title>
        <authorList>
            <person name="den Bakker H.C."/>
            <person name="Moreno Switt A.I."/>
            <person name="Govoni G."/>
            <person name="Cummings C.A."/>
            <person name="Ranieri M.L."/>
            <person name="Degoricija L."/>
            <person name="Hoelzer K."/>
            <person name="Rodriguez-Rivera L.D."/>
            <person name="Brown S."/>
            <person name="Bolchacova E."/>
            <person name="Furtado M.R."/>
            <person name="Wiedmann M."/>
        </authorList>
    </citation>
    <scope>NUCLEOTIDE SEQUENCE [LARGE SCALE GENOMIC DNA]</scope>
    <source>
        <strain evidence="9 10">S5-403</strain>
    </source>
</reference>
<evidence type="ECO:0000313" key="10">
    <source>
        <dbReference type="Proteomes" id="UP000003221"/>
    </source>
</evidence>
<dbReference type="EMBL" id="AFCS01000009">
    <property type="protein sequence ID" value="EHC84150.1"/>
    <property type="molecule type" value="Genomic_DNA"/>
</dbReference>
<dbReference type="Gene3D" id="3.40.50.150">
    <property type="entry name" value="Vaccinia Virus protein VP39"/>
    <property type="match status" value="1"/>
</dbReference>
<dbReference type="GO" id="GO:0009007">
    <property type="term" value="F:site-specific DNA-methyltransferase (adenine-specific) activity"/>
    <property type="evidence" value="ECO:0007669"/>
    <property type="project" value="UniProtKB-UniRule"/>
</dbReference>
<dbReference type="InterPro" id="IPR012263">
    <property type="entry name" value="M_m6A_EcoRV"/>
</dbReference>
<dbReference type="PATRIC" id="fig|913242.3.peg.40"/>
<dbReference type="PANTHER" id="PTHR30481:SF3">
    <property type="entry name" value="DNA ADENINE METHYLASE"/>
    <property type="match status" value="1"/>
</dbReference>
<feature type="binding site" evidence="7">
    <location>
        <position position="59"/>
    </location>
    <ligand>
        <name>S-adenosyl-L-methionine</name>
        <dbReference type="ChEBI" id="CHEBI:59789"/>
    </ligand>
</feature>
<keyword evidence="4 8" id="KW-0808">Transferase</keyword>
<dbReference type="InterPro" id="IPR002052">
    <property type="entry name" value="DNA_methylase_N6_adenine_CS"/>
</dbReference>
<dbReference type="Proteomes" id="UP000003221">
    <property type="component" value="Unassembled WGS sequence"/>
</dbReference>
<sequence length="290" mass="33029">MTRHLRHMPIIKWAGGKTKLMPFISHHYPHDHSCRWVEPFIGGGAVFLNMFAQNALLADSNPDLINLYRTIQRQKTNFINQVQNLADKTFVEKDYYEMRDRFNKTCISGQSLQRAALFYSLNRLGYNGMCRYNSERIYSVPWGKHTELKLDLNKIDYLSFRLSGIELITAGFEETLAATGEGDQIYCDPPYDKTSKTSLPYDKTSKTSLTSFVSYDGKPFSQSDHVLLANMLVDAHRKGAAVAISNSLTSFTLGLYEERGFVIHRLSAYRSVGSKPNTRKTETEILAVLK</sequence>
<dbReference type="SUPFAM" id="SSF53335">
    <property type="entry name" value="S-adenosyl-L-methionine-dependent methyltransferases"/>
    <property type="match status" value="1"/>
</dbReference>
<dbReference type="Pfam" id="PF02086">
    <property type="entry name" value="MethyltransfD12"/>
    <property type="match status" value="1"/>
</dbReference>
<comment type="similarity">
    <text evidence="1 8">Belongs to the N(4)/N(6)-methyltransferase family.</text>
</comment>
<dbReference type="NCBIfam" id="TIGR00571">
    <property type="entry name" value="dam"/>
    <property type="match status" value="1"/>
</dbReference>
<evidence type="ECO:0000256" key="8">
    <source>
        <dbReference type="RuleBase" id="RU361257"/>
    </source>
</evidence>
<dbReference type="GO" id="GO:0032259">
    <property type="term" value="P:methylation"/>
    <property type="evidence" value="ECO:0007669"/>
    <property type="project" value="UniProtKB-KW"/>
</dbReference>
<comment type="catalytic activity">
    <reaction evidence="6 8">
        <text>a 2'-deoxyadenosine in DNA + S-adenosyl-L-methionine = an N(6)-methyl-2'-deoxyadenosine in DNA + S-adenosyl-L-homocysteine + H(+)</text>
        <dbReference type="Rhea" id="RHEA:15197"/>
        <dbReference type="Rhea" id="RHEA-COMP:12418"/>
        <dbReference type="Rhea" id="RHEA-COMP:12419"/>
        <dbReference type="ChEBI" id="CHEBI:15378"/>
        <dbReference type="ChEBI" id="CHEBI:57856"/>
        <dbReference type="ChEBI" id="CHEBI:59789"/>
        <dbReference type="ChEBI" id="CHEBI:90615"/>
        <dbReference type="ChEBI" id="CHEBI:90616"/>
        <dbReference type="EC" id="2.1.1.72"/>
    </reaction>
</comment>
<dbReference type="Gene3D" id="1.10.1020.10">
    <property type="entry name" value="Adenine-specific Methyltransferase, Domain 2"/>
    <property type="match status" value="1"/>
</dbReference>
<feature type="binding site" evidence="7">
    <location>
        <position position="188"/>
    </location>
    <ligand>
        <name>S-adenosyl-L-methionine</name>
        <dbReference type="ChEBI" id="CHEBI:59789"/>
    </ligand>
</feature>
<evidence type="ECO:0000256" key="6">
    <source>
        <dbReference type="ARBA" id="ARBA00047942"/>
    </source>
</evidence>
<keyword evidence="5 8" id="KW-0949">S-adenosyl-L-methionine</keyword>
<dbReference type="GO" id="GO:1904047">
    <property type="term" value="F:S-adenosyl-L-methionine binding"/>
    <property type="evidence" value="ECO:0007669"/>
    <property type="project" value="TreeGrafter"/>
</dbReference>
<organism evidence="9 10">
    <name type="scientific">Salmonella enterica subsp. enterica serovar Montevideo str. S5-403</name>
    <dbReference type="NCBI Taxonomy" id="913242"/>
    <lineage>
        <taxon>Bacteria</taxon>
        <taxon>Pseudomonadati</taxon>
        <taxon>Pseudomonadota</taxon>
        <taxon>Gammaproteobacteria</taxon>
        <taxon>Enterobacterales</taxon>
        <taxon>Enterobacteriaceae</taxon>
        <taxon>Salmonella</taxon>
    </lineage>
</organism>
<evidence type="ECO:0000256" key="1">
    <source>
        <dbReference type="ARBA" id="ARBA00006594"/>
    </source>
</evidence>
<accession>G5PX72</accession>
<feature type="binding site" evidence="7">
    <location>
        <position position="17"/>
    </location>
    <ligand>
        <name>S-adenosyl-L-methionine</name>
        <dbReference type="ChEBI" id="CHEBI:59789"/>
    </ligand>
</feature>
<dbReference type="PRINTS" id="PR00505">
    <property type="entry name" value="D12N6MTFRASE"/>
</dbReference>
<dbReference type="AlphaFoldDB" id="G5PX72"/>
<feature type="binding site" evidence="7">
    <location>
        <position position="13"/>
    </location>
    <ligand>
        <name>S-adenosyl-L-methionine</name>
        <dbReference type="ChEBI" id="CHEBI:59789"/>
    </ligand>
</feature>
<keyword evidence="3 8" id="KW-0489">Methyltransferase</keyword>
<evidence type="ECO:0000256" key="3">
    <source>
        <dbReference type="ARBA" id="ARBA00022603"/>
    </source>
</evidence>
<comment type="caution">
    <text evidence="9">The sequence shown here is derived from an EMBL/GenBank/DDBJ whole genome shotgun (WGS) entry which is preliminary data.</text>
</comment>
<dbReference type="PANTHER" id="PTHR30481">
    <property type="entry name" value="DNA ADENINE METHYLASE"/>
    <property type="match status" value="1"/>
</dbReference>
<evidence type="ECO:0000256" key="2">
    <source>
        <dbReference type="ARBA" id="ARBA00011900"/>
    </source>
</evidence>
<dbReference type="EC" id="2.1.1.72" evidence="2 8"/>
<proteinExistence type="inferred from homology"/>
<dbReference type="GO" id="GO:0043565">
    <property type="term" value="F:sequence-specific DNA binding"/>
    <property type="evidence" value="ECO:0007669"/>
    <property type="project" value="TreeGrafter"/>
</dbReference>
<dbReference type="InterPro" id="IPR029063">
    <property type="entry name" value="SAM-dependent_MTases_sf"/>
</dbReference>
<evidence type="ECO:0000256" key="4">
    <source>
        <dbReference type="ARBA" id="ARBA00022679"/>
    </source>
</evidence>
<evidence type="ECO:0000256" key="5">
    <source>
        <dbReference type="ARBA" id="ARBA00022691"/>
    </source>
</evidence>
<name>G5PX72_SALMO</name>
<dbReference type="GO" id="GO:0009307">
    <property type="term" value="P:DNA restriction-modification system"/>
    <property type="evidence" value="ECO:0007669"/>
    <property type="project" value="InterPro"/>
</dbReference>
<protein>
    <recommendedName>
        <fullName evidence="2 8">Site-specific DNA-methyltransferase (adenine-specific)</fullName>
        <ecNumber evidence="2 8">2.1.1.72</ecNumber>
    </recommendedName>
</protein>